<dbReference type="PRINTS" id="PR00111">
    <property type="entry name" value="ABHYDROLASE"/>
</dbReference>
<dbReference type="PANTHER" id="PTHR11614">
    <property type="entry name" value="PHOSPHOLIPASE-RELATED"/>
    <property type="match status" value="1"/>
</dbReference>
<evidence type="ECO:0000313" key="2">
    <source>
        <dbReference type="EMBL" id="CAA2975154.1"/>
    </source>
</evidence>
<feature type="domain" description="Serine aminopeptidase S33" evidence="1">
    <location>
        <begin position="61"/>
        <end position="300"/>
    </location>
</feature>
<dbReference type="OrthoDB" id="2498029at2759"/>
<dbReference type="Proteomes" id="UP000594638">
    <property type="component" value="Unassembled WGS sequence"/>
</dbReference>
<evidence type="ECO:0000313" key="3">
    <source>
        <dbReference type="Proteomes" id="UP000594638"/>
    </source>
</evidence>
<comment type="caution">
    <text evidence="2">The sequence shown here is derived from an EMBL/GenBank/DDBJ whole genome shotgun (WGS) entry which is preliminary data.</text>
</comment>
<reference evidence="2 3" key="1">
    <citation type="submission" date="2019-12" db="EMBL/GenBank/DDBJ databases">
        <authorList>
            <person name="Alioto T."/>
            <person name="Alioto T."/>
            <person name="Gomez Garrido J."/>
        </authorList>
    </citation>
    <scope>NUCLEOTIDE SEQUENCE [LARGE SCALE GENOMIC DNA]</scope>
</reference>
<dbReference type="EMBL" id="CACTIH010002235">
    <property type="protein sequence ID" value="CAA2975154.1"/>
    <property type="molecule type" value="Genomic_DNA"/>
</dbReference>
<proteinExistence type="predicted"/>
<dbReference type="AlphaFoldDB" id="A0A8S0R816"/>
<keyword evidence="3" id="KW-1185">Reference proteome</keyword>
<dbReference type="InterPro" id="IPR000073">
    <property type="entry name" value="AB_hydrolase_1"/>
</dbReference>
<dbReference type="Gene3D" id="3.40.50.1820">
    <property type="entry name" value="alpha/beta hydrolase"/>
    <property type="match status" value="1"/>
</dbReference>
<dbReference type="InterPro" id="IPR022742">
    <property type="entry name" value="Hydrolase_4"/>
</dbReference>
<protein>
    <submittedName>
        <fullName evidence="2">Caffeoylshikimate esterase-like</fullName>
    </submittedName>
</protein>
<evidence type="ECO:0000259" key="1">
    <source>
        <dbReference type="Pfam" id="PF12146"/>
    </source>
</evidence>
<dbReference type="InterPro" id="IPR029058">
    <property type="entry name" value="AB_hydrolase_fold"/>
</dbReference>
<dbReference type="Pfam" id="PF12146">
    <property type="entry name" value="Hydrolase_4"/>
    <property type="match status" value="1"/>
</dbReference>
<name>A0A8S0R816_OLEEU</name>
<sequence>MRKMAHPIYEANENSPYGNLSRYEVYKKHRILHRESYMTNEQNVKIFTQSWQPADSTYKFKGLIGMIHGYTSESSWLFELNAVAMAKSGFFVCALDLQGHGFSEGSPDHIPDIQPLICDCISYFNSARADHPNLPPFLYGESLGAALAVLVCLKQRTAWKGLVLSGAMCEISKKFRPVWPIEKLLPTAAFIAPSWRIVITQPPASRSYKEEWKRELIERSPNRQTCGKPTAASALQLLRVCEYVKKNCHDLEVPMLIVHGGEDMICDPEGAKFLYQSSTSKDKTLKIFTGMWHQLIVEPNESAEEVFNNILSWIETRADLSSTN</sequence>
<dbReference type="Gramene" id="OE9A116109T1">
    <property type="protein sequence ID" value="OE9A116109C1"/>
    <property type="gene ID" value="OE9A116109"/>
</dbReference>
<dbReference type="GO" id="GO:0016787">
    <property type="term" value="F:hydrolase activity"/>
    <property type="evidence" value="ECO:0007669"/>
    <property type="project" value="UniProtKB-ARBA"/>
</dbReference>
<organism evidence="2 3">
    <name type="scientific">Olea europaea subsp. europaea</name>
    <dbReference type="NCBI Taxonomy" id="158383"/>
    <lineage>
        <taxon>Eukaryota</taxon>
        <taxon>Viridiplantae</taxon>
        <taxon>Streptophyta</taxon>
        <taxon>Embryophyta</taxon>
        <taxon>Tracheophyta</taxon>
        <taxon>Spermatophyta</taxon>
        <taxon>Magnoliopsida</taxon>
        <taxon>eudicotyledons</taxon>
        <taxon>Gunneridae</taxon>
        <taxon>Pentapetalae</taxon>
        <taxon>asterids</taxon>
        <taxon>lamiids</taxon>
        <taxon>Lamiales</taxon>
        <taxon>Oleaceae</taxon>
        <taxon>Oleeae</taxon>
        <taxon>Olea</taxon>
    </lineage>
</organism>
<dbReference type="InterPro" id="IPR051044">
    <property type="entry name" value="MAG_DAG_Lipase"/>
</dbReference>
<accession>A0A8S0R816</accession>
<gene>
    <name evidence="2" type="ORF">OLEA9_A116109</name>
</gene>
<dbReference type="SUPFAM" id="SSF53474">
    <property type="entry name" value="alpha/beta-Hydrolases"/>
    <property type="match status" value="1"/>
</dbReference>